<name>A0A8J4UNL2_9MYCE</name>
<dbReference type="InterPro" id="IPR003123">
    <property type="entry name" value="VPS9"/>
</dbReference>
<gene>
    <name evidence="3" type="ORF">CYY_010544</name>
</gene>
<evidence type="ECO:0000259" key="2">
    <source>
        <dbReference type="PROSITE" id="PS51205"/>
    </source>
</evidence>
<reference evidence="3" key="1">
    <citation type="submission" date="2020-01" db="EMBL/GenBank/DDBJ databases">
        <title>Development of genomics and gene disruption for Polysphondylium violaceum indicates a role for the polyketide synthase stlB in stalk morphogenesis.</title>
        <authorList>
            <person name="Narita B."/>
            <person name="Kawabe Y."/>
            <person name="Kin K."/>
            <person name="Saito T."/>
            <person name="Gibbs R."/>
            <person name="Kuspa A."/>
            <person name="Muzny D."/>
            <person name="Queller D."/>
            <person name="Richards S."/>
            <person name="Strassman J."/>
            <person name="Sucgang R."/>
            <person name="Worley K."/>
            <person name="Schaap P."/>
        </authorList>
    </citation>
    <scope>NUCLEOTIDE SEQUENCE</scope>
    <source>
        <strain evidence="3">QSvi11</strain>
    </source>
</reference>
<dbReference type="SUPFAM" id="SSF109993">
    <property type="entry name" value="VPS9 domain"/>
    <property type="match status" value="1"/>
</dbReference>
<comment type="caution">
    <text evidence="3">The sequence shown here is derived from an EMBL/GenBank/DDBJ whole genome shotgun (WGS) entry which is preliminary data.</text>
</comment>
<keyword evidence="4" id="KW-1185">Reference proteome</keyword>
<accession>A0A8J4UNL2</accession>
<dbReference type="OrthoDB" id="19622at2759"/>
<evidence type="ECO:0000256" key="1">
    <source>
        <dbReference type="SAM" id="MobiDB-lite"/>
    </source>
</evidence>
<dbReference type="AlphaFoldDB" id="A0A8J4UNL2"/>
<dbReference type="InterPro" id="IPR037191">
    <property type="entry name" value="VPS9_dom_sf"/>
</dbReference>
<evidence type="ECO:0000313" key="4">
    <source>
        <dbReference type="Proteomes" id="UP000695562"/>
    </source>
</evidence>
<dbReference type="Gene3D" id="1.20.1050.80">
    <property type="entry name" value="VPS9 domain"/>
    <property type="match status" value="1"/>
</dbReference>
<feature type="domain" description="VPS9" evidence="2">
    <location>
        <begin position="1"/>
        <end position="53"/>
    </location>
</feature>
<dbReference type="Proteomes" id="UP000695562">
    <property type="component" value="Unassembled WGS sequence"/>
</dbReference>
<proteinExistence type="predicted"/>
<dbReference type="EMBL" id="AJWJ01001184">
    <property type="protein sequence ID" value="KAF2068131.1"/>
    <property type="molecule type" value="Genomic_DNA"/>
</dbReference>
<dbReference type="PROSITE" id="PS51205">
    <property type="entry name" value="VPS9"/>
    <property type="match status" value="1"/>
</dbReference>
<protein>
    <recommendedName>
        <fullName evidence="2">VPS9 domain-containing protein</fullName>
    </recommendedName>
</protein>
<evidence type="ECO:0000313" key="3">
    <source>
        <dbReference type="EMBL" id="KAF2068131.1"/>
    </source>
</evidence>
<organism evidence="3 4">
    <name type="scientific">Polysphondylium violaceum</name>
    <dbReference type="NCBI Taxonomy" id="133409"/>
    <lineage>
        <taxon>Eukaryota</taxon>
        <taxon>Amoebozoa</taxon>
        <taxon>Evosea</taxon>
        <taxon>Eumycetozoa</taxon>
        <taxon>Dictyostelia</taxon>
        <taxon>Dictyosteliales</taxon>
        <taxon>Dictyosteliaceae</taxon>
        <taxon>Polysphondylium</taxon>
    </lineage>
</organism>
<sequence>MAFVIIKSRPENILSNIQYICLYAELEDDSEIWFMNLKSSIEIVREVLKDAKNKGWRKGILNSTSQRMESMRKELKKKEKQKKWRASIVQLESTSPPPSPNF</sequence>
<feature type="region of interest" description="Disordered" evidence="1">
    <location>
        <begin position="72"/>
        <end position="102"/>
    </location>
</feature>